<name>A0A371D4Z3_9APHY</name>
<keyword evidence="1" id="KW-0812">Transmembrane</keyword>
<dbReference type="OrthoDB" id="3364107at2759"/>
<evidence type="ECO:0008006" key="4">
    <source>
        <dbReference type="Google" id="ProtNLM"/>
    </source>
</evidence>
<keyword evidence="3" id="KW-1185">Reference proteome</keyword>
<dbReference type="STRING" id="139420.A0A371D4Z3"/>
<dbReference type="Proteomes" id="UP000256964">
    <property type="component" value="Unassembled WGS sequence"/>
</dbReference>
<proteinExistence type="predicted"/>
<reference evidence="2 3" key="1">
    <citation type="journal article" date="2018" name="Biotechnol. Biofuels">
        <title>Integrative visual omics of the white-rot fungus Polyporus brumalis exposes the biotechnological potential of its oxidative enzymes for delignifying raw plant biomass.</title>
        <authorList>
            <person name="Miyauchi S."/>
            <person name="Rancon A."/>
            <person name="Drula E."/>
            <person name="Hage H."/>
            <person name="Chaduli D."/>
            <person name="Favel A."/>
            <person name="Grisel S."/>
            <person name="Henrissat B."/>
            <person name="Herpoel-Gimbert I."/>
            <person name="Ruiz-Duenas F.J."/>
            <person name="Chevret D."/>
            <person name="Hainaut M."/>
            <person name="Lin J."/>
            <person name="Wang M."/>
            <person name="Pangilinan J."/>
            <person name="Lipzen A."/>
            <person name="Lesage-Meessen L."/>
            <person name="Navarro D."/>
            <person name="Riley R."/>
            <person name="Grigoriev I.V."/>
            <person name="Zhou S."/>
            <person name="Raouche S."/>
            <person name="Rosso M.N."/>
        </authorList>
    </citation>
    <scope>NUCLEOTIDE SEQUENCE [LARGE SCALE GENOMIC DNA]</scope>
    <source>
        <strain evidence="2 3">BRFM 1820</strain>
    </source>
</reference>
<feature type="transmembrane region" description="Helical" evidence="1">
    <location>
        <begin position="42"/>
        <end position="63"/>
    </location>
</feature>
<sequence>MQWLIYFRQTALTLATITAIIAQAQGSLTINFSVGLLTDVLYAHIGVGAGVVTILTLPMILLFDMAQERSYSATVLFELVWMLVLSVVWIVAGVKTMGVTNSTFKVCNQTNATLLGLCQDAQTLVVFALLTAGILILYAAALGIAATSAASSGKPIWTRFPLPGKKH</sequence>
<feature type="transmembrane region" description="Helical" evidence="1">
    <location>
        <begin position="75"/>
        <end position="94"/>
    </location>
</feature>
<evidence type="ECO:0000313" key="3">
    <source>
        <dbReference type="Proteomes" id="UP000256964"/>
    </source>
</evidence>
<keyword evidence="1" id="KW-0472">Membrane</keyword>
<dbReference type="EMBL" id="KZ857417">
    <property type="protein sequence ID" value="RDX47614.1"/>
    <property type="molecule type" value="Genomic_DNA"/>
</dbReference>
<feature type="transmembrane region" description="Helical" evidence="1">
    <location>
        <begin position="124"/>
        <end position="150"/>
    </location>
</feature>
<evidence type="ECO:0000313" key="2">
    <source>
        <dbReference type="EMBL" id="RDX47614.1"/>
    </source>
</evidence>
<keyword evidence="1" id="KW-1133">Transmembrane helix</keyword>
<evidence type="ECO:0000256" key="1">
    <source>
        <dbReference type="SAM" id="Phobius"/>
    </source>
</evidence>
<protein>
    <recommendedName>
        <fullName evidence="4">MARVEL domain-containing protein</fullName>
    </recommendedName>
</protein>
<accession>A0A371D4Z3</accession>
<gene>
    <name evidence="2" type="ORF">OH76DRAFT_1484530</name>
</gene>
<dbReference type="AlphaFoldDB" id="A0A371D4Z3"/>
<organism evidence="2 3">
    <name type="scientific">Lentinus brumalis</name>
    <dbReference type="NCBI Taxonomy" id="2498619"/>
    <lineage>
        <taxon>Eukaryota</taxon>
        <taxon>Fungi</taxon>
        <taxon>Dikarya</taxon>
        <taxon>Basidiomycota</taxon>
        <taxon>Agaricomycotina</taxon>
        <taxon>Agaricomycetes</taxon>
        <taxon>Polyporales</taxon>
        <taxon>Polyporaceae</taxon>
        <taxon>Lentinus</taxon>
    </lineage>
</organism>